<dbReference type="AlphaFoldDB" id="A0AAV7K1V3"/>
<reference evidence="16 17" key="1">
    <citation type="journal article" date="2023" name="BMC Biol.">
        <title>The compact genome of the sponge Oopsacas minuta (Hexactinellida) is lacking key metazoan core genes.</title>
        <authorList>
            <person name="Santini S."/>
            <person name="Schenkelaars Q."/>
            <person name="Jourda C."/>
            <person name="Duchesne M."/>
            <person name="Belahbib H."/>
            <person name="Rocher C."/>
            <person name="Selva M."/>
            <person name="Riesgo A."/>
            <person name="Vervoort M."/>
            <person name="Leys S.P."/>
            <person name="Kodjabachian L."/>
            <person name="Le Bivic A."/>
            <person name="Borchiellini C."/>
            <person name="Claverie J.M."/>
            <person name="Renard E."/>
        </authorList>
    </citation>
    <scope>NUCLEOTIDE SEQUENCE [LARGE SCALE GENOMIC DNA]</scope>
    <source>
        <strain evidence="16">SPO-2</strain>
    </source>
</reference>
<evidence type="ECO:0000256" key="7">
    <source>
        <dbReference type="ARBA" id="ARBA00022777"/>
    </source>
</evidence>
<evidence type="ECO:0000256" key="5">
    <source>
        <dbReference type="ARBA" id="ARBA00022679"/>
    </source>
</evidence>
<dbReference type="EMBL" id="JAKMXF010000221">
    <property type="protein sequence ID" value="KAI6654923.1"/>
    <property type="molecule type" value="Genomic_DNA"/>
</dbReference>
<dbReference type="GO" id="GO:0005516">
    <property type="term" value="F:calmodulin binding"/>
    <property type="evidence" value="ECO:0007669"/>
    <property type="project" value="UniProtKB-KW"/>
</dbReference>
<evidence type="ECO:0000256" key="8">
    <source>
        <dbReference type="ARBA" id="ARBA00022840"/>
    </source>
</evidence>
<evidence type="ECO:0000259" key="15">
    <source>
        <dbReference type="PROSITE" id="PS50011"/>
    </source>
</evidence>
<dbReference type="Pfam" id="PF08332">
    <property type="entry name" value="CaMKII_AD"/>
    <property type="match status" value="1"/>
</dbReference>
<dbReference type="Gene3D" id="3.30.200.20">
    <property type="entry name" value="Phosphorylase Kinase, domain 1"/>
    <property type="match status" value="1"/>
</dbReference>
<protein>
    <recommendedName>
        <fullName evidence="2">calcium/calmodulin-dependent protein kinase</fullName>
        <ecNumber evidence="2">2.7.11.17</ecNumber>
    </recommendedName>
</protein>
<dbReference type="InterPro" id="IPR017441">
    <property type="entry name" value="Protein_kinase_ATP_BS"/>
</dbReference>
<dbReference type="PROSITE" id="PS00107">
    <property type="entry name" value="PROTEIN_KINASE_ATP"/>
    <property type="match status" value="1"/>
</dbReference>
<feature type="binding site" evidence="12">
    <location>
        <position position="40"/>
    </location>
    <ligand>
        <name>ATP</name>
        <dbReference type="ChEBI" id="CHEBI:30616"/>
    </ligand>
</feature>
<organism evidence="16 17">
    <name type="scientific">Oopsacas minuta</name>
    <dbReference type="NCBI Taxonomy" id="111878"/>
    <lineage>
        <taxon>Eukaryota</taxon>
        <taxon>Metazoa</taxon>
        <taxon>Porifera</taxon>
        <taxon>Hexactinellida</taxon>
        <taxon>Hexasterophora</taxon>
        <taxon>Lyssacinosida</taxon>
        <taxon>Leucopsacidae</taxon>
        <taxon>Oopsacas</taxon>
    </lineage>
</organism>
<dbReference type="GO" id="GO:0004683">
    <property type="term" value="F:calcium/calmodulin-dependent protein kinase activity"/>
    <property type="evidence" value="ECO:0007669"/>
    <property type="project" value="UniProtKB-EC"/>
</dbReference>
<comment type="similarity">
    <text evidence="1">Belongs to the protein kinase superfamily. CAMK Ser/Thr protein kinase family. CaMK subfamily.</text>
</comment>
<dbReference type="SUPFAM" id="SSF54427">
    <property type="entry name" value="NTF2-like"/>
    <property type="match status" value="1"/>
</dbReference>
<gene>
    <name evidence="16" type="ORF">LOD99_2802</name>
</gene>
<dbReference type="SUPFAM" id="SSF56112">
    <property type="entry name" value="Protein kinase-like (PK-like)"/>
    <property type="match status" value="1"/>
</dbReference>
<keyword evidence="6 12" id="KW-0547">Nucleotide-binding</keyword>
<dbReference type="EC" id="2.7.11.17" evidence="2"/>
<dbReference type="InterPro" id="IPR032710">
    <property type="entry name" value="NTF2-like_dom_sf"/>
</dbReference>
<evidence type="ECO:0000313" key="16">
    <source>
        <dbReference type="EMBL" id="KAI6654923.1"/>
    </source>
</evidence>
<feature type="compositionally biased region" description="Basic and acidic residues" evidence="14">
    <location>
        <begin position="318"/>
        <end position="335"/>
    </location>
</feature>
<dbReference type="PROSITE" id="PS50011">
    <property type="entry name" value="PROTEIN_KINASE_DOM"/>
    <property type="match status" value="1"/>
</dbReference>
<keyword evidence="17" id="KW-1185">Reference proteome</keyword>
<evidence type="ECO:0000256" key="4">
    <source>
        <dbReference type="ARBA" id="ARBA00022553"/>
    </source>
</evidence>
<accession>A0AAV7K1V3</accession>
<dbReference type="Gene3D" id="3.10.450.50">
    <property type="match status" value="1"/>
</dbReference>
<dbReference type="PROSITE" id="PS00108">
    <property type="entry name" value="PROTEIN_KINASE_ST"/>
    <property type="match status" value="1"/>
</dbReference>
<dbReference type="InterPro" id="IPR008271">
    <property type="entry name" value="Ser/Thr_kinase_AS"/>
</dbReference>
<feature type="domain" description="Protein kinase" evidence="15">
    <location>
        <begin position="11"/>
        <end position="271"/>
    </location>
</feature>
<dbReference type="Gene3D" id="1.10.510.10">
    <property type="entry name" value="Transferase(Phosphotransferase) domain 1"/>
    <property type="match status" value="1"/>
</dbReference>
<evidence type="ECO:0000256" key="9">
    <source>
        <dbReference type="ARBA" id="ARBA00022860"/>
    </source>
</evidence>
<evidence type="ECO:0000256" key="3">
    <source>
        <dbReference type="ARBA" id="ARBA00022527"/>
    </source>
</evidence>
<dbReference type="InterPro" id="IPR000719">
    <property type="entry name" value="Prot_kinase_dom"/>
</dbReference>
<comment type="catalytic activity">
    <reaction evidence="11">
        <text>L-seryl-[protein] + ATP = O-phospho-L-seryl-[protein] + ADP + H(+)</text>
        <dbReference type="Rhea" id="RHEA:17989"/>
        <dbReference type="Rhea" id="RHEA-COMP:9863"/>
        <dbReference type="Rhea" id="RHEA-COMP:11604"/>
        <dbReference type="ChEBI" id="CHEBI:15378"/>
        <dbReference type="ChEBI" id="CHEBI:29999"/>
        <dbReference type="ChEBI" id="CHEBI:30616"/>
        <dbReference type="ChEBI" id="CHEBI:83421"/>
        <dbReference type="ChEBI" id="CHEBI:456216"/>
        <dbReference type="EC" id="2.7.11.17"/>
    </reaction>
</comment>
<evidence type="ECO:0000256" key="1">
    <source>
        <dbReference type="ARBA" id="ARBA00005354"/>
    </source>
</evidence>
<feature type="region of interest" description="Disordered" evidence="14">
    <location>
        <begin position="316"/>
        <end position="335"/>
    </location>
</feature>
<keyword evidence="4" id="KW-0597">Phosphoprotein</keyword>
<evidence type="ECO:0000256" key="13">
    <source>
        <dbReference type="RuleBase" id="RU000304"/>
    </source>
</evidence>
<dbReference type="SMART" id="SM00220">
    <property type="entry name" value="S_TKc"/>
    <property type="match status" value="1"/>
</dbReference>
<sequence>MASEGDFSKEYTLGKELGKGAFSIVKEGIHCKTKKVCAVKIIKAKSLSAREQSKLERETRICRLISSHANIVSMIDTFKDKEHYYMLFELITGGELFDDIVKREFYSEEDASKAIRQILDALLYCHEKGIVHRDLKPENLLLSSKVPPADIKVADFGLAIELEHPTEFNWYGFAGTPGYLSPEVIKREPYGKPVDMWAIGVILYILLVGYPPFWDEIQERLYKQIKEGRYDFPRPEWDTVSKSAKDLIMKMLIVDPIKRITIDDALHHPWVRGKEASKMHRQETIKQMVKFNARRKLRSAVNANIFLNRMMLPSSAKEQAEESEKPREHSELEVDSIKADVQQATQKLLEAMVRGSADVVASLTHPNATCVPLKEKKVFQKEAMVTVLEPKVHLLGVSSACISYRALIKQKTSVGLDEVIQLTETRVWDHTGIDWKCLHTHSS</sequence>
<keyword evidence="9" id="KW-0112">Calmodulin-binding</keyword>
<evidence type="ECO:0000256" key="2">
    <source>
        <dbReference type="ARBA" id="ARBA00012434"/>
    </source>
</evidence>
<dbReference type="Proteomes" id="UP001165289">
    <property type="component" value="Unassembled WGS sequence"/>
</dbReference>
<evidence type="ECO:0000256" key="10">
    <source>
        <dbReference type="ARBA" id="ARBA00047307"/>
    </source>
</evidence>
<dbReference type="Pfam" id="PF00069">
    <property type="entry name" value="Pkinase"/>
    <property type="match status" value="1"/>
</dbReference>
<name>A0AAV7K1V3_9METZ</name>
<evidence type="ECO:0000256" key="6">
    <source>
        <dbReference type="ARBA" id="ARBA00022741"/>
    </source>
</evidence>
<keyword evidence="8 12" id="KW-0067">ATP-binding</keyword>
<dbReference type="InterPro" id="IPR013543">
    <property type="entry name" value="Ca/CaM-dep_prot_kinase-assoc"/>
</dbReference>
<keyword evidence="3 13" id="KW-0723">Serine/threonine-protein kinase</keyword>
<dbReference type="GO" id="GO:0005524">
    <property type="term" value="F:ATP binding"/>
    <property type="evidence" value="ECO:0007669"/>
    <property type="project" value="UniProtKB-UniRule"/>
</dbReference>
<keyword evidence="7 16" id="KW-0418">Kinase</keyword>
<evidence type="ECO:0000256" key="14">
    <source>
        <dbReference type="SAM" id="MobiDB-lite"/>
    </source>
</evidence>
<proteinExistence type="inferred from homology"/>
<dbReference type="FunFam" id="1.10.510.10:FF:000001">
    <property type="entry name" value="Calcium/calmodulin-dependent protein kinase type II subunit delta"/>
    <property type="match status" value="1"/>
</dbReference>
<evidence type="ECO:0000256" key="11">
    <source>
        <dbReference type="ARBA" id="ARBA00047430"/>
    </source>
</evidence>
<dbReference type="Gene3D" id="6.10.140.620">
    <property type="match status" value="1"/>
</dbReference>
<keyword evidence="5" id="KW-0808">Transferase</keyword>
<comment type="catalytic activity">
    <reaction evidence="10">
        <text>L-threonyl-[protein] + ATP = O-phospho-L-threonyl-[protein] + ADP + H(+)</text>
        <dbReference type="Rhea" id="RHEA:46608"/>
        <dbReference type="Rhea" id="RHEA-COMP:11060"/>
        <dbReference type="Rhea" id="RHEA-COMP:11605"/>
        <dbReference type="ChEBI" id="CHEBI:15378"/>
        <dbReference type="ChEBI" id="CHEBI:30013"/>
        <dbReference type="ChEBI" id="CHEBI:30616"/>
        <dbReference type="ChEBI" id="CHEBI:61977"/>
        <dbReference type="ChEBI" id="CHEBI:456216"/>
        <dbReference type="EC" id="2.7.11.17"/>
    </reaction>
</comment>
<dbReference type="InterPro" id="IPR011009">
    <property type="entry name" value="Kinase-like_dom_sf"/>
</dbReference>
<evidence type="ECO:0000256" key="12">
    <source>
        <dbReference type="PROSITE-ProRule" id="PRU10141"/>
    </source>
</evidence>
<dbReference type="PANTHER" id="PTHR24347">
    <property type="entry name" value="SERINE/THREONINE-PROTEIN KINASE"/>
    <property type="match status" value="1"/>
</dbReference>
<evidence type="ECO:0000313" key="17">
    <source>
        <dbReference type="Proteomes" id="UP001165289"/>
    </source>
</evidence>
<comment type="caution">
    <text evidence="16">The sequence shown here is derived from an EMBL/GenBank/DDBJ whole genome shotgun (WGS) entry which is preliminary data.</text>
</comment>